<dbReference type="AlphaFoldDB" id="A0A225D3I8"/>
<dbReference type="Proteomes" id="UP000214646">
    <property type="component" value="Unassembled WGS sequence"/>
</dbReference>
<dbReference type="InterPro" id="IPR027558">
    <property type="entry name" value="Pre_pil_HX9DG_C"/>
</dbReference>
<dbReference type="SUPFAM" id="SSF54523">
    <property type="entry name" value="Pili subunits"/>
    <property type="match status" value="1"/>
</dbReference>
<evidence type="ECO:0000256" key="1">
    <source>
        <dbReference type="SAM" id="Phobius"/>
    </source>
</evidence>
<comment type="caution">
    <text evidence="3">The sequence shown here is derived from an EMBL/GenBank/DDBJ whole genome shotgun (WGS) entry which is preliminary data.</text>
</comment>
<evidence type="ECO:0000313" key="4">
    <source>
        <dbReference type="Proteomes" id="UP000214646"/>
    </source>
</evidence>
<dbReference type="Gene3D" id="3.30.700.10">
    <property type="entry name" value="Glycoprotein, Type 4 Pilin"/>
    <property type="match status" value="1"/>
</dbReference>
<dbReference type="PANTHER" id="PTHR30093">
    <property type="entry name" value="GENERAL SECRETION PATHWAY PROTEIN G"/>
    <property type="match status" value="1"/>
</dbReference>
<sequence length="296" mass="31759">MTDRTPVRRAGFTLIELLVVIAIIAILIGLLLPAVQKVREAAARTKCTNNLKQMGLALHAFHDTYQMFPSGYYNAGTFIQTGWQLQLLPYLEQSALWNQSLTWLTANPGSTETNSFPACGFPMPMFICPSNTRPPTFTSGPTYELTSYLGCAGTSSGNPVSGDGVLYSMSKVRFTDITDGTSNTIAIGERPVTGDLNYGWGFSPYGTGAGDGDTVLGAVDKSLAVTMQDVATNVGLQTQRVPNNTSEIDGAHFWSFHTGGANFLYADGSVHFLAYSSNSIFPQMCTRAGGEIFASP</sequence>
<gene>
    <name evidence="3" type="ORF">FRUB_08086</name>
</gene>
<keyword evidence="1" id="KW-0812">Transmembrane</keyword>
<dbReference type="NCBIfam" id="TIGR04294">
    <property type="entry name" value="pre_pil_HX9DG"/>
    <property type="match status" value="1"/>
</dbReference>
<keyword evidence="1" id="KW-1133">Transmembrane helix</keyword>
<dbReference type="NCBIfam" id="TIGR02532">
    <property type="entry name" value="IV_pilin_GFxxxE"/>
    <property type="match status" value="1"/>
</dbReference>
<dbReference type="RefSeq" id="WP_088259781.1">
    <property type="nucleotide sequence ID" value="NZ_NIDE01000017.1"/>
</dbReference>
<name>A0A225D3I8_9BACT</name>
<feature type="domain" description="DUF1559" evidence="2">
    <location>
        <begin position="36"/>
        <end position="276"/>
    </location>
</feature>
<dbReference type="InterPro" id="IPR012902">
    <property type="entry name" value="N_methyl_site"/>
</dbReference>
<dbReference type="PANTHER" id="PTHR30093:SF2">
    <property type="entry name" value="TYPE II SECRETION SYSTEM PROTEIN H"/>
    <property type="match status" value="1"/>
</dbReference>
<keyword evidence="1" id="KW-0472">Membrane</keyword>
<dbReference type="EMBL" id="NIDE01000017">
    <property type="protein sequence ID" value="OWK35523.1"/>
    <property type="molecule type" value="Genomic_DNA"/>
</dbReference>
<proteinExistence type="predicted"/>
<accession>A0A225D3I8</accession>
<dbReference type="InterPro" id="IPR011453">
    <property type="entry name" value="DUF1559"/>
</dbReference>
<dbReference type="OrthoDB" id="246009at2"/>
<dbReference type="PROSITE" id="PS00409">
    <property type="entry name" value="PROKAR_NTER_METHYL"/>
    <property type="match status" value="1"/>
</dbReference>
<reference evidence="4" key="1">
    <citation type="submission" date="2017-06" db="EMBL/GenBank/DDBJ databases">
        <title>Genome analysis of Fimbriiglobus ruber SP5, the first member of the order Planctomycetales with confirmed chitinolytic capability.</title>
        <authorList>
            <person name="Ravin N.V."/>
            <person name="Rakitin A.L."/>
            <person name="Ivanova A.A."/>
            <person name="Beletsky A.V."/>
            <person name="Kulichevskaya I.S."/>
            <person name="Mardanov A.V."/>
            <person name="Dedysh S.N."/>
        </authorList>
    </citation>
    <scope>NUCLEOTIDE SEQUENCE [LARGE SCALE GENOMIC DNA]</scope>
    <source>
        <strain evidence="4">SP5</strain>
    </source>
</reference>
<protein>
    <recommendedName>
        <fullName evidence="2">DUF1559 domain-containing protein</fullName>
    </recommendedName>
</protein>
<organism evidence="3 4">
    <name type="scientific">Fimbriiglobus ruber</name>
    <dbReference type="NCBI Taxonomy" id="1908690"/>
    <lineage>
        <taxon>Bacteria</taxon>
        <taxon>Pseudomonadati</taxon>
        <taxon>Planctomycetota</taxon>
        <taxon>Planctomycetia</taxon>
        <taxon>Gemmatales</taxon>
        <taxon>Gemmataceae</taxon>
        <taxon>Fimbriiglobus</taxon>
    </lineage>
</organism>
<evidence type="ECO:0000313" key="3">
    <source>
        <dbReference type="EMBL" id="OWK35523.1"/>
    </source>
</evidence>
<dbReference type="InterPro" id="IPR045584">
    <property type="entry name" value="Pilin-like"/>
</dbReference>
<evidence type="ECO:0000259" key="2">
    <source>
        <dbReference type="Pfam" id="PF07596"/>
    </source>
</evidence>
<dbReference type="Pfam" id="PF07963">
    <property type="entry name" value="N_methyl"/>
    <property type="match status" value="1"/>
</dbReference>
<keyword evidence="4" id="KW-1185">Reference proteome</keyword>
<feature type="transmembrane region" description="Helical" evidence="1">
    <location>
        <begin position="12"/>
        <end position="35"/>
    </location>
</feature>
<dbReference type="Pfam" id="PF07596">
    <property type="entry name" value="SBP_bac_10"/>
    <property type="match status" value="1"/>
</dbReference>